<dbReference type="InterPro" id="IPR001789">
    <property type="entry name" value="Sig_transdc_resp-reg_receiver"/>
</dbReference>
<evidence type="ECO:0000256" key="6">
    <source>
        <dbReference type="ARBA" id="ARBA00022741"/>
    </source>
</evidence>
<keyword evidence="11" id="KW-0010">Activator</keyword>
<dbReference type="InterPro" id="IPR003593">
    <property type="entry name" value="AAA+_ATPase"/>
</dbReference>
<dbReference type="SUPFAM" id="SSF52540">
    <property type="entry name" value="P-loop containing nucleoside triphosphate hydrolases"/>
    <property type="match status" value="1"/>
</dbReference>
<evidence type="ECO:0000256" key="2">
    <source>
        <dbReference type="ARBA" id="ARBA00019059"/>
    </source>
</evidence>
<dbReference type="Gene3D" id="3.40.50.2300">
    <property type="match status" value="1"/>
</dbReference>
<dbReference type="Pfam" id="PF25601">
    <property type="entry name" value="AAA_lid_14"/>
    <property type="match status" value="1"/>
</dbReference>
<dbReference type="SMART" id="SM00448">
    <property type="entry name" value="REC"/>
    <property type="match status" value="1"/>
</dbReference>
<keyword evidence="8" id="KW-0902">Two-component regulatory system</keyword>
<evidence type="ECO:0000256" key="5">
    <source>
        <dbReference type="ARBA" id="ARBA00022553"/>
    </source>
</evidence>
<feature type="domain" description="Sigma-54 factor interaction" evidence="18">
    <location>
        <begin position="141"/>
        <end position="360"/>
    </location>
</feature>
<keyword evidence="7" id="KW-0067">ATP-binding</keyword>
<comment type="caution">
    <text evidence="20">The sequence shown here is derived from an EMBL/GenBank/DDBJ whole genome shotgun (WGS) entry which is preliminary data.</text>
</comment>
<evidence type="ECO:0000313" key="20">
    <source>
        <dbReference type="EMBL" id="MCX2562507.1"/>
    </source>
</evidence>
<keyword evidence="6" id="KW-0547">Nucleotide-binding</keyword>
<dbReference type="InterPro" id="IPR027417">
    <property type="entry name" value="P-loop_NTPase"/>
</dbReference>
<dbReference type="PROSITE" id="PS50045">
    <property type="entry name" value="SIGMA54_INTERACT_4"/>
    <property type="match status" value="1"/>
</dbReference>
<dbReference type="Pfam" id="PF02954">
    <property type="entry name" value="HTH_8"/>
    <property type="match status" value="1"/>
</dbReference>
<keyword evidence="4" id="KW-0678">Repressor</keyword>
<dbReference type="InterPro" id="IPR002078">
    <property type="entry name" value="Sigma_54_int"/>
</dbReference>
<proteinExistence type="predicted"/>
<dbReference type="SMART" id="SM00382">
    <property type="entry name" value="AAA"/>
    <property type="match status" value="1"/>
</dbReference>
<evidence type="ECO:0000256" key="8">
    <source>
        <dbReference type="ARBA" id="ARBA00023012"/>
    </source>
</evidence>
<comment type="subcellular location">
    <subcellularLocation>
        <location evidence="1">Cytoplasm</location>
    </subcellularLocation>
</comment>
<dbReference type="InterPro" id="IPR009057">
    <property type="entry name" value="Homeodomain-like_sf"/>
</dbReference>
<keyword evidence="12" id="KW-0804">Transcription</keyword>
<dbReference type="RefSeq" id="WP_173559354.1">
    <property type="nucleotide sequence ID" value="NZ_JAPIUZ010000001.1"/>
</dbReference>
<keyword evidence="5 17" id="KW-0597">Phosphoprotein</keyword>
<dbReference type="PROSITE" id="PS50110">
    <property type="entry name" value="RESPONSE_REGULATORY"/>
    <property type="match status" value="1"/>
</dbReference>
<dbReference type="SUPFAM" id="SSF52172">
    <property type="entry name" value="CheY-like"/>
    <property type="match status" value="1"/>
</dbReference>
<evidence type="ECO:0000313" key="21">
    <source>
        <dbReference type="Proteomes" id="UP001301152"/>
    </source>
</evidence>
<dbReference type="PRINTS" id="PR01590">
    <property type="entry name" value="HTHFIS"/>
</dbReference>
<dbReference type="InterPro" id="IPR058031">
    <property type="entry name" value="AAA_lid_NorR"/>
</dbReference>
<dbReference type="Proteomes" id="UP001301152">
    <property type="component" value="Unassembled WGS sequence"/>
</dbReference>
<evidence type="ECO:0000256" key="4">
    <source>
        <dbReference type="ARBA" id="ARBA00022491"/>
    </source>
</evidence>
<dbReference type="Pfam" id="PF00072">
    <property type="entry name" value="Response_reg"/>
    <property type="match status" value="1"/>
</dbReference>
<evidence type="ECO:0000259" key="19">
    <source>
        <dbReference type="PROSITE" id="PS50110"/>
    </source>
</evidence>
<dbReference type="InterPro" id="IPR002197">
    <property type="entry name" value="HTH_Fis"/>
</dbReference>
<dbReference type="Gene3D" id="1.10.10.60">
    <property type="entry name" value="Homeodomain-like"/>
    <property type="match status" value="1"/>
</dbReference>
<reference evidence="20 21" key="1">
    <citation type="submission" date="2022-11" db="EMBL/GenBank/DDBJ databases">
        <title>Genome sequencing of Acetobacter type strain.</title>
        <authorList>
            <person name="Heo J."/>
            <person name="Lee D."/>
            <person name="Han B.-H."/>
            <person name="Hong S.-B."/>
            <person name="Kwon S.-W."/>
        </authorList>
    </citation>
    <scope>NUCLEOTIDE SEQUENCE [LARGE SCALE GENOMIC DNA]</scope>
    <source>
        <strain evidence="20 21">KACC 21253</strain>
    </source>
</reference>
<name>A0ABT3QB41_9PROT</name>
<feature type="modified residue" description="4-aspartylphosphate" evidence="17">
    <location>
        <position position="55"/>
    </location>
</feature>
<dbReference type="InterPro" id="IPR025662">
    <property type="entry name" value="Sigma_54_int_dom_ATP-bd_1"/>
</dbReference>
<evidence type="ECO:0000256" key="3">
    <source>
        <dbReference type="ARBA" id="ARBA00022490"/>
    </source>
</evidence>
<dbReference type="Pfam" id="PF00158">
    <property type="entry name" value="Sigma54_activat"/>
    <property type="match status" value="1"/>
</dbReference>
<dbReference type="PRINTS" id="PR00819">
    <property type="entry name" value="CBXCFQXSUPER"/>
</dbReference>
<comment type="function">
    <text evidence="16">Member of the two-component regulatory system NtrB/NtrC, which controls expression of the nitrogen-regulated (ntr) genes in response to nitrogen limitation. Phosphorylated NtrC binds directly to DNA and stimulates the formation of open promoter-sigma54-RNA polymerase complexes.</text>
</comment>
<keyword evidence="9" id="KW-0805">Transcription regulation</keyword>
<keyword evidence="13" id="KW-0535">Nitrogen fixation</keyword>
<evidence type="ECO:0000256" key="15">
    <source>
        <dbReference type="ARBA" id="ARBA00031910"/>
    </source>
</evidence>
<dbReference type="Gene3D" id="1.10.8.60">
    <property type="match status" value="1"/>
</dbReference>
<evidence type="ECO:0000256" key="7">
    <source>
        <dbReference type="ARBA" id="ARBA00022840"/>
    </source>
</evidence>
<dbReference type="EMBL" id="JAPIUZ010000001">
    <property type="protein sequence ID" value="MCX2562507.1"/>
    <property type="molecule type" value="Genomic_DNA"/>
</dbReference>
<evidence type="ECO:0000256" key="9">
    <source>
        <dbReference type="ARBA" id="ARBA00023015"/>
    </source>
</evidence>
<evidence type="ECO:0000256" key="17">
    <source>
        <dbReference type="PROSITE-ProRule" id="PRU00169"/>
    </source>
</evidence>
<accession>A0ABT3QB41</accession>
<keyword evidence="10" id="KW-0238">DNA-binding</keyword>
<evidence type="ECO:0000256" key="13">
    <source>
        <dbReference type="ARBA" id="ARBA00023231"/>
    </source>
</evidence>
<dbReference type="InterPro" id="IPR000641">
    <property type="entry name" value="CbxX/CfxQ"/>
</dbReference>
<organism evidence="20 21">
    <name type="scientific">Acetobacter thailandicus</name>
    <dbReference type="NCBI Taxonomy" id="1502842"/>
    <lineage>
        <taxon>Bacteria</taxon>
        <taxon>Pseudomonadati</taxon>
        <taxon>Pseudomonadota</taxon>
        <taxon>Alphaproteobacteria</taxon>
        <taxon>Acetobacterales</taxon>
        <taxon>Acetobacteraceae</taxon>
        <taxon>Acetobacter</taxon>
    </lineage>
</organism>
<keyword evidence="21" id="KW-1185">Reference proteome</keyword>
<dbReference type="CDD" id="cd00009">
    <property type="entry name" value="AAA"/>
    <property type="match status" value="1"/>
</dbReference>
<feature type="domain" description="Response regulatory" evidence="19">
    <location>
        <begin position="6"/>
        <end position="120"/>
    </location>
</feature>
<dbReference type="PANTHER" id="PTHR32071">
    <property type="entry name" value="TRANSCRIPTIONAL REGULATORY PROTEIN"/>
    <property type="match status" value="1"/>
</dbReference>
<dbReference type="PROSITE" id="PS00675">
    <property type="entry name" value="SIGMA54_INTERACT_1"/>
    <property type="match status" value="1"/>
</dbReference>
<sequence length="474" mass="51813">MPSLPTILIADDNSSVRTVLGQALGRAGYQVQFSSDATLVLQWAEDGEGDLVIADVTLPDASDLTLLKRIRAARPDLPLIAIGSSQSAMTAVQMAQCGVADYLVKPFDLEHMLKAVRSALLSPALSAGDVSSGDNLPEQRLVGESAAIKNVRQMISRLKMSGLPVVITGESGTGKALLARLMHDNSARRDKPFVTVNKTVLSLAGSSELCKSEDGDWRDCLKQATGGTLFVDEVSEIPSEFQLGLLQFLHEQEAASAAGLSHAAGYTQVITATRYDLRQAVRSGLFREDLYYRLNVVPVYLPPLRERAEDIASLVAYFFARYQSENQSSELDTQALACLQGLHWPGNVRELENVVRRILTLYPDDMITRDIVEAALSETLNNTGDEINASDDNGSFSDVISGYILHYLKAEREGVPVNDLYARVISEVEKPLIQLTLAETRGNQIKAATMLGLNRNTLRKKIRELEIPVIRFPG</sequence>
<evidence type="ECO:0000256" key="1">
    <source>
        <dbReference type="ARBA" id="ARBA00004496"/>
    </source>
</evidence>
<dbReference type="PROSITE" id="PS00688">
    <property type="entry name" value="SIGMA54_INTERACT_3"/>
    <property type="match status" value="1"/>
</dbReference>
<dbReference type="Gene3D" id="3.40.50.300">
    <property type="entry name" value="P-loop containing nucleotide triphosphate hydrolases"/>
    <property type="match status" value="1"/>
</dbReference>
<dbReference type="InterPro" id="IPR025944">
    <property type="entry name" value="Sigma_54_int_dom_CS"/>
</dbReference>
<dbReference type="SUPFAM" id="SSF46689">
    <property type="entry name" value="Homeodomain-like"/>
    <property type="match status" value="1"/>
</dbReference>
<evidence type="ECO:0000256" key="10">
    <source>
        <dbReference type="ARBA" id="ARBA00023125"/>
    </source>
</evidence>
<keyword evidence="3" id="KW-0963">Cytoplasm</keyword>
<gene>
    <name evidence="20" type="ORF">OQ497_00775</name>
</gene>
<evidence type="ECO:0000256" key="11">
    <source>
        <dbReference type="ARBA" id="ARBA00023159"/>
    </source>
</evidence>
<protein>
    <recommendedName>
        <fullName evidence="2">DNA-binding transcriptional regulator NtrC</fullName>
    </recommendedName>
    <alternativeName>
        <fullName evidence="14">Nitrogen regulation protein NR(I)</fullName>
    </alternativeName>
    <alternativeName>
        <fullName evidence="15">Nitrogen regulator I</fullName>
    </alternativeName>
</protein>
<dbReference type="PANTHER" id="PTHR32071:SF95">
    <property type="entry name" value="DNA-BINDING TRANSCRIPTIONAL REGULATOR NTRC"/>
    <property type="match status" value="1"/>
</dbReference>
<evidence type="ECO:0000256" key="14">
    <source>
        <dbReference type="ARBA" id="ARBA00029881"/>
    </source>
</evidence>
<evidence type="ECO:0000256" key="16">
    <source>
        <dbReference type="ARBA" id="ARBA00043886"/>
    </source>
</evidence>
<dbReference type="InterPro" id="IPR011006">
    <property type="entry name" value="CheY-like_superfamily"/>
</dbReference>
<evidence type="ECO:0000256" key="12">
    <source>
        <dbReference type="ARBA" id="ARBA00023163"/>
    </source>
</evidence>
<evidence type="ECO:0000259" key="18">
    <source>
        <dbReference type="PROSITE" id="PS50045"/>
    </source>
</evidence>